<evidence type="ECO:0000313" key="3">
    <source>
        <dbReference type="EMBL" id="MBD1319189.1"/>
    </source>
</evidence>
<dbReference type="Pfam" id="PF00501">
    <property type="entry name" value="AMP-binding"/>
    <property type="match status" value="1"/>
</dbReference>
<gene>
    <name evidence="3" type="ORF">IDF66_06295</name>
</gene>
<proteinExistence type="predicted"/>
<keyword evidence="4" id="KW-1185">Reference proteome</keyword>
<comment type="caution">
    <text evidence="3">The sequence shown here is derived from an EMBL/GenBank/DDBJ whole genome shotgun (WGS) entry which is preliminary data.</text>
</comment>
<accession>A0ABR7W8P8</accession>
<dbReference type="InterPro" id="IPR000873">
    <property type="entry name" value="AMP-dep_synth/lig_dom"/>
</dbReference>
<dbReference type="PANTHER" id="PTHR43767">
    <property type="entry name" value="LONG-CHAIN-FATTY-ACID--COA LIGASE"/>
    <property type="match status" value="1"/>
</dbReference>
<dbReference type="Gene3D" id="3.30.300.30">
    <property type="match status" value="1"/>
</dbReference>
<dbReference type="InterPro" id="IPR050237">
    <property type="entry name" value="ATP-dep_AMP-bd_enzyme"/>
</dbReference>
<dbReference type="InterPro" id="IPR020845">
    <property type="entry name" value="AMP-binding_CS"/>
</dbReference>
<sequence length="546" mass="59082">MTDVQDATTDFDHLRGGTHLGDLLVAALGRHADRKVLFLGDTELTGREMADAVSRYQQAFESMGAGTGSTVGLLALNRPEVLLVIGAGQTQGWRRTALHPLGSLDDHAYVLSDAGVTTLVIDPVPMFVERAAALMERVESLKQVLTLGPVPEELAAYGRDVIAEAANYQPRPLVAADLPPEHVVSITYTGGTTGKPKGVIGTARAMSTMTQIQLSEWEWPENPRFLMCTPLSHAGAAFFVPTLIKGGSMVVMAKFDPAEVLRVIEEERITATMLVPSMLYALMDHPDSRTRDLSSLETVYYGASAINPVRLAEAIERFGPIFAQYYGQSEAPMVISYLGKNDHPKPGEDTRRLSSCGRPSAFLRTALLGPDDKPVAQGEPGEICVAGPLLAGGYWGLPEQTAETFRDGWLRTGDVAREDADGFWYIVDRTKDMIVTGGFNVFPREVEDVVAEHASVGQVGVIGVPDDKWGEAVTAVVVLRGDADQSDEAKELVTKEIQQSVKDRKGAVQSPKQVVFVESLPLTALGKPDKKALRAKFWENSERGVG</sequence>
<protein>
    <submittedName>
        <fullName evidence="3">AMP-binding protein</fullName>
    </submittedName>
</protein>
<feature type="domain" description="AMP-dependent synthetase/ligase" evidence="1">
    <location>
        <begin position="29"/>
        <end position="395"/>
    </location>
</feature>
<feature type="domain" description="AMP-binding enzyme C-terminal" evidence="2">
    <location>
        <begin position="445"/>
        <end position="527"/>
    </location>
</feature>
<dbReference type="EMBL" id="JACWMS010000001">
    <property type="protein sequence ID" value="MBD1319189.1"/>
    <property type="molecule type" value="Genomic_DNA"/>
</dbReference>
<dbReference type="InterPro" id="IPR025110">
    <property type="entry name" value="AMP-bd_C"/>
</dbReference>
<reference evidence="3 4" key="1">
    <citation type="submission" date="2020-09" db="EMBL/GenBank/DDBJ databases">
        <title>Novel species in genus Gordonia.</title>
        <authorList>
            <person name="Zhang G."/>
        </authorList>
    </citation>
    <scope>NUCLEOTIDE SEQUENCE [LARGE SCALE GENOMIC DNA]</scope>
    <source>
        <strain evidence="3 4">ON-33</strain>
    </source>
</reference>
<dbReference type="Pfam" id="PF13193">
    <property type="entry name" value="AMP-binding_C"/>
    <property type="match status" value="1"/>
</dbReference>
<dbReference type="InterPro" id="IPR042099">
    <property type="entry name" value="ANL_N_sf"/>
</dbReference>
<dbReference type="RefSeq" id="WP_164310804.1">
    <property type="nucleotide sequence ID" value="NZ_BAABAD010000003.1"/>
</dbReference>
<evidence type="ECO:0000259" key="2">
    <source>
        <dbReference type="Pfam" id="PF13193"/>
    </source>
</evidence>
<organism evidence="3 4">
    <name type="scientific">Gordonia hankookensis</name>
    <dbReference type="NCBI Taxonomy" id="589403"/>
    <lineage>
        <taxon>Bacteria</taxon>
        <taxon>Bacillati</taxon>
        <taxon>Actinomycetota</taxon>
        <taxon>Actinomycetes</taxon>
        <taxon>Mycobacteriales</taxon>
        <taxon>Gordoniaceae</taxon>
        <taxon>Gordonia</taxon>
    </lineage>
</organism>
<dbReference type="SUPFAM" id="SSF56801">
    <property type="entry name" value="Acetyl-CoA synthetase-like"/>
    <property type="match status" value="1"/>
</dbReference>
<dbReference type="InterPro" id="IPR045851">
    <property type="entry name" value="AMP-bd_C_sf"/>
</dbReference>
<dbReference type="NCBIfam" id="NF004838">
    <property type="entry name" value="PRK06188.1"/>
    <property type="match status" value="1"/>
</dbReference>
<dbReference type="PROSITE" id="PS00455">
    <property type="entry name" value="AMP_BINDING"/>
    <property type="match status" value="1"/>
</dbReference>
<evidence type="ECO:0000259" key="1">
    <source>
        <dbReference type="Pfam" id="PF00501"/>
    </source>
</evidence>
<dbReference type="PANTHER" id="PTHR43767:SF7">
    <property type="entry name" value="MEDIUM_LONG-CHAIN-FATTY-ACID--COA LIGASE FADD8"/>
    <property type="match status" value="1"/>
</dbReference>
<dbReference type="Proteomes" id="UP000602395">
    <property type="component" value="Unassembled WGS sequence"/>
</dbReference>
<name>A0ABR7W8P8_9ACTN</name>
<dbReference type="Gene3D" id="3.40.50.12780">
    <property type="entry name" value="N-terminal domain of ligase-like"/>
    <property type="match status" value="1"/>
</dbReference>
<evidence type="ECO:0000313" key="4">
    <source>
        <dbReference type="Proteomes" id="UP000602395"/>
    </source>
</evidence>